<organism evidence="1 2">
    <name type="scientific">Nocardiopsis mangrovi</name>
    <dbReference type="NCBI Taxonomy" id="1179818"/>
    <lineage>
        <taxon>Bacteria</taxon>
        <taxon>Bacillati</taxon>
        <taxon>Actinomycetota</taxon>
        <taxon>Actinomycetes</taxon>
        <taxon>Streptosporangiales</taxon>
        <taxon>Nocardiopsidaceae</taxon>
        <taxon>Nocardiopsis</taxon>
    </lineage>
</organism>
<keyword evidence="2" id="KW-1185">Reference proteome</keyword>
<name>A0ABV9DV29_9ACTN</name>
<comment type="caution">
    <text evidence="1">The sequence shown here is derived from an EMBL/GenBank/DDBJ whole genome shotgun (WGS) entry which is preliminary data.</text>
</comment>
<gene>
    <name evidence="1" type="ORF">ACFO4E_12810</name>
</gene>
<evidence type="ECO:0000313" key="2">
    <source>
        <dbReference type="Proteomes" id="UP001595923"/>
    </source>
</evidence>
<accession>A0ABV9DV29</accession>
<dbReference type="EMBL" id="JBHSFQ010000010">
    <property type="protein sequence ID" value="MFC4562739.1"/>
    <property type="molecule type" value="Genomic_DNA"/>
</dbReference>
<reference evidence="2" key="1">
    <citation type="journal article" date="2019" name="Int. J. Syst. Evol. Microbiol.">
        <title>The Global Catalogue of Microorganisms (GCM) 10K type strain sequencing project: providing services to taxonomists for standard genome sequencing and annotation.</title>
        <authorList>
            <consortium name="The Broad Institute Genomics Platform"/>
            <consortium name="The Broad Institute Genome Sequencing Center for Infectious Disease"/>
            <person name="Wu L."/>
            <person name="Ma J."/>
        </authorList>
    </citation>
    <scope>NUCLEOTIDE SEQUENCE [LARGE SCALE GENOMIC DNA]</scope>
    <source>
        <strain evidence="2">XZYJ18</strain>
    </source>
</reference>
<sequence length="54" mass="6233">MNEHCSQCDTEIRGNVVEAESAKFCSESCRDKFLAYSQTNAAWVQGRKRKGLWY</sequence>
<dbReference type="Proteomes" id="UP001595923">
    <property type="component" value="Unassembled WGS sequence"/>
</dbReference>
<evidence type="ECO:0000313" key="1">
    <source>
        <dbReference type="EMBL" id="MFC4562739.1"/>
    </source>
</evidence>
<protein>
    <recommendedName>
        <fullName evidence="3">TRASH domain-containing protein</fullName>
    </recommendedName>
</protein>
<proteinExistence type="predicted"/>
<dbReference type="RefSeq" id="WP_378574179.1">
    <property type="nucleotide sequence ID" value="NZ_JBHSFQ010000010.1"/>
</dbReference>
<evidence type="ECO:0008006" key="3">
    <source>
        <dbReference type="Google" id="ProtNLM"/>
    </source>
</evidence>